<dbReference type="InterPro" id="IPR015424">
    <property type="entry name" value="PyrdxlP-dep_Trfase"/>
</dbReference>
<comment type="pathway">
    <text evidence="6">Amino-acid biosynthesis.</text>
</comment>
<keyword evidence="5 7" id="KW-0663">Pyridoxal phosphate</keyword>
<evidence type="ECO:0000256" key="7">
    <source>
        <dbReference type="RuleBase" id="RU003560"/>
    </source>
</evidence>
<dbReference type="InterPro" id="IPR015421">
    <property type="entry name" value="PyrdxlP-dep_Trfase_major"/>
</dbReference>
<dbReference type="FunFam" id="3.40.640.10:FF:000004">
    <property type="entry name" value="Acetylornithine aminotransferase"/>
    <property type="match status" value="1"/>
</dbReference>
<evidence type="ECO:0000256" key="3">
    <source>
        <dbReference type="ARBA" id="ARBA00022605"/>
    </source>
</evidence>
<dbReference type="Gene3D" id="3.90.1150.10">
    <property type="entry name" value="Aspartate Aminotransferase, domain 1"/>
    <property type="match status" value="1"/>
</dbReference>
<dbReference type="GO" id="GO:0030170">
    <property type="term" value="F:pyridoxal phosphate binding"/>
    <property type="evidence" value="ECO:0007669"/>
    <property type="project" value="InterPro"/>
</dbReference>
<comment type="similarity">
    <text evidence="7">Belongs to the class-III pyridoxal-phosphate-dependent aminotransferase family.</text>
</comment>
<dbReference type="Proteomes" id="UP000007382">
    <property type="component" value="Chromosome"/>
</dbReference>
<dbReference type="CDD" id="cd00610">
    <property type="entry name" value="OAT_like"/>
    <property type="match status" value="1"/>
</dbReference>
<keyword evidence="9" id="KW-1185">Reference proteome</keyword>
<dbReference type="RefSeq" id="WP_014450272.1">
    <property type="nucleotide sequence ID" value="NC_017094.1"/>
</dbReference>
<dbReference type="PIRSF" id="PIRSF000521">
    <property type="entry name" value="Transaminase_4ab_Lys_Orn"/>
    <property type="match status" value="1"/>
</dbReference>
<keyword evidence="4 8" id="KW-0808">Transferase</keyword>
<evidence type="ECO:0000256" key="5">
    <source>
        <dbReference type="ARBA" id="ARBA00022898"/>
    </source>
</evidence>
<organism evidence="8 9">
    <name type="scientific">Leptospirillum ferrooxidans (strain C2-3)</name>
    <dbReference type="NCBI Taxonomy" id="1162668"/>
    <lineage>
        <taxon>Bacteria</taxon>
        <taxon>Pseudomonadati</taxon>
        <taxon>Nitrospirota</taxon>
        <taxon>Nitrospiria</taxon>
        <taxon>Nitrospirales</taxon>
        <taxon>Nitrospiraceae</taxon>
        <taxon>Leptospirillum</taxon>
    </lineage>
</organism>
<reference evidence="9" key="2">
    <citation type="submission" date="2012-03" db="EMBL/GenBank/DDBJ databases">
        <title>The complete genome sequence of the pioneer microbe on fresh volcanic deposit, Leptospirillum ferrooxidans strain C2-3.</title>
        <authorList>
            <person name="Fujimura R."/>
            <person name="Sato Y."/>
            <person name="Nishizawa T."/>
            <person name="Nanba K."/>
            <person name="Oshima K."/>
            <person name="Hattori M."/>
            <person name="Kamijo T."/>
            <person name="Ohta H."/>
        </authorList>
    </citation>
    <scope>NUCLEOTIDE SEQUENCE [LARGE SCALE GENOMIC DNA]</scope>
    <source>
        <strain evidence="9">C2-3</strain>
    </source>
</reference>
<dbReference type="NCBIfam" id="TIGR00707">
    <property type="entry name" value="argD"/>
    <property type="match status" value="1"/>
</dbReference>
<evidence type="ECO:0000256" key="4">
    <source>
        <dbReference type="ARBA" id="ARBA00022679"/>
    </source>
</evidence>
<dbReference type="SUPFAM" id="SSF53383">
    <property type="entry name" value="PLP-dependent transferases"/>
    <property type="match status" value="1"/>
</dbReference>
<evidence type="ECO:0000313" key="9">
    <source>
        <dbReference type="Proteomes" id="UP000007382"/>
    </source>
</evidence>
<proteinExistence type="inferred from homology"/>
<dbReference type="GO" id="GO:0008483">
    <property type="term" value="F:transaminase activity"/>
    <property type="evidence" value="ECO:0007669"/>
    <property type="project" value="UniProtKB-KW"/>
</dbReference>
<dbReference type="GO" id="GO:0006526">
    <property type="term" value="P:L-arginine biosynthetic process"/>
    <property type="evidence" value="ECO:0007669"/>
    <property type="project" value="UniProtKB-ARBA"/>
</dbReference>
<dbReference type="STRING" id="1162668.LFE_2116"/>
<dbReference type="Pfam" id="PF00202">
    <property type="entry name" value="Aminotran_3"/>
    <property type="match status" value="1"/>
</dbReference>
<dbReference type="OrthoDB" id="9807885at2"/>
<dbReference type="PATRIC" id="fig|1162668.3.peg.2506"/>
<dbReference type="Gene3D" id="3.40.640.10">
    <property type="entry name" value="Type I PLP-dependent aspartate aminotransferase-like (Major domain)"/>
    <property type="match status" value="1"/>
</dbReference>
<dbReference type="InterPro" id="IPR004636">
    <property type="entry name" value="AcOrn/SuccOrn_fam"/>
</dbReference>
<dbReference type="PANTHER" id="PTHR11986:SF79">
    <property type="entry name" value="ACETYLORNITHINE AMINOTRANSFERASE, MITOCHONDRIAL"/>
    <property type="match status" value="1"/>
</dbReference>
<dbReference type="InterPro" id="IPR049704">
    <property type="entry name" value="Aminotrans_3_PPA_site"/>
</dbReference>
<dbReference type="InterPro" id="IPR005814">
    <property type="entry name" value="Aminotrans_3"/>
</dbReference>
<dbReference type="KEGG" id="lfc:LFE_2116"/>
<evidence type="ECO:0000313" key="8">
    <source>
        <dbReference type="EMBL" id="BAM07789.1"/>
    </source>
</evidence>
<dbReference type="HOGENOM" id="CLU_016922_10_1_0"/>
<evidence type="ECO:0000256" key="2">
    <source>
        <dbReference type="ARBA" id="ARBA00022576"/>
    </source>
</evidence>
<dbReference type="PANTHER" id="PTHR11986">
    <property type="entry name" value="AMINOTRANSFERASE CLASS III"/>
    <property type="match status" value="1"/>
</dbReference>
<gene>
    <name evidence="8" type="ordered locus">LFE_2116</name>
</gene>
<evidence type="ECO:0000256" key="6">
    <source>
        <dbReference type="ARBA" id="ARBA00029440"/>
    </source>
</evidence>
<keyword evidence="2 8" id="KW-0032">Aminotransferase</keyword>
<protein>
    <submittedName>
        <fullName evidence="8">Acetylornithine and succinylornithine aminotransferase</fullName>
    </submittedName>
</protein>
<sequence>MNTSKMKTSSPIGQGSWVERGARVLLGNYSRESLVFEKGKGSFLFDTRGDGYLDFLGGIAIHVLGHSYPSIVHAIQKQAQRVTHTSNLYYNIPAIELAEMLVEKTFADRVFFSNSGTEAIEAALKLARRFGNPRGRFEIISMENSFHGRTLGAMTMTGQQKVREGFGPLPEGFSYARYNDMDHVISQKTDRTVAVVVEPVQGEIGVIPATKEFMRDLRHWTHQEGILLILDEIQTGMGRTGALFAHELYGIVPDILVASKALGGGLPLGALLTTEHLSTFLPPGSHGSTFGGNPVSCAAGLALLKSLYDEDFLPTRIGVMSDYLWKGLSELSSRHKGKILEIRGFGFMVGVRVSSSAKEMKNQFLESHVLVNATGLSDDVVRLLPPVSVGYDEMDQFLNVFDRILERSPALKG</sequence>
<dbReference type="AlphaFoldDB" id="I0IR90"/>
<name>I0IR90_LEPFC</name>
<dbReference type="eggNOG" id="COG4992">
    <property type="taxonomic scope" value="Bacteria"/>
</dbReference>
<reference evidence="8 9" key="1">
    <citation type="journal article" date="2012" name="J. Bacteriol.">
        <title>Complete Genome Sequence of Leptospirillum ferrooxidans Strain C2-3, Isolated from a Fresh Volcanic Ash Deposit on the Island of Miyake, Japan.</title>
        <authorList>
            <person name="Fujimura R."/>
            <person name="Sato Y."/>
            <person name="Nishizawa T."/>
            <person name="Oshima K."/>
            <person name="Kim S.-W."/>
            <person name="Hattori M."/>
            <person name="Kamijo T."/>
            <person name="Ohta H."/>
        </authorList>
    </citation>
    <scope>NUCLEOTIDE SEQUENCE [LARGE SCALE GENOMIC DNA]</scope>
    <source>
        <strain evidence="8 9">C2-3</strain>
    </source>
</reference>
<dbReference type="NCBIfam" id="NF002325">
    <property type="entry name" value="PRK01278.1"/>
    <property type="match status" value="1"/>
</dbReference>
<evidence type="ECO:0000256" key="1">
    <source>
        <dbReference type="ARBA" id="ARBA00001933"/>
    </source>
</evidence>
<accession>I0IR90</accession>
<dbReference type="PROSITE" id="PS00600">
    <property type="entry name" value="AA_TRANSFER_CLASS_3"/>
    <property type="match status" value="1"/>
</dbReference>
<dbReference type="GO" id="GO:0042802">
    <property type="term" value="F:identical protein binding"/>
    <property type="evidence" value="ECO:0007669"/>
    <property type="project" value="TreeGrafter"/>
</dbReference>
<dbReference type="InterPro" id="IPR050103">
    <property type="entry name" value="Class-III_PLP-dep_AT"/>
</dbReference>
<dbReference type="EMBL" id="AP012342">
    <property type="protein sequence ID" value="BAM07789.1"/>
    <property type="molecule type" value="Genomic_DNA"/>
</dbReference>
<comment type="cofactor">
    <cofactor evidence="1">
        <name>pyridoxal 5'-phosphate</name>
        <dbReference type="ChEBI" id="CHEBI:597326"/>
    </cofactor>
</comment>
<dbReference type="InterPro" id="IPR015422">
    <property type="entry name" value="PyrdxlP-dep_Trfase_small"/>
</dbReference>
<keyword evidence="3" id="KW-0028">Amino-acid biosynthesis</keyword>